<evidence type="ECO:0000256" key="6">
    <source>
        <dbReference type="ARBA" id="ARBA00035167"/>
    </source>
</evidence>
<evidence type="ECO:0000256" key="9">
    <source>
        <dbReference type="SAM" id="MobiDB-lite"/>
    </source>
</evidence>
<evidence type="ECO:0000256" key="4">
    <source>
        <dbReference type="ARBA" id="ARBA00022980"/>
    </source>
</evidence>
<comment type="subunit">
    <text evidence="7 8">Part of the 30S ribosomal subunit. Contacts proteins S3 and S10.</text>
</comment>
<evidence type="ECO:0000256" key="2">
    <source>
        <dbReference type="ARBA" id="ARBA00009083"/>
    </source>
</evidence>
<proteinExistence type="inferred from homology"/>
<evidence type="ECO:0000256" key="3">
    <source>
        <dbReference type="ARBA" id="ARBA00022730"/>
    </source>
</evidence>
<dbReference type="HAMAP" id="MF_00537">
    <property type="entry name" value="Ribosomal_uS14_1"/>
    <property type="match status" value="1"/>
</dbReference>
<comment type="function">
    <text evidence="1 8">Binds 16S rRNA, required for the assembly of 30S particles and may also be responsible for determining the conformation of the 16S rRNA at the A site.</text>
</comment>
<feature type="compositionally biased region" description="Basic and acidic residues" evidence="9">
    <location>
        <begin position="22"/>
        <end position="46"/>
    </location>
</feature>
<reference evidence="10" key="1">
    <citation type="submission" date="2022-09" db="EMBL/GenBank/DDBJ databases">
        <authorList>
            <person name="Orihara K."/>
        </authorList>
    </citation>
    <scope>NUCLEOTIDE SEQUENCE</scope>
    <source>
        <strain evidence="11">YIT 13057</strain>
        <strain evidence="10">YIT 13062</strain>
    </source>
</reference>
<reference evidence="10" key="2">
    <citation type="journal article" date="2023" name="Gut Microbes">
        <title>Characterization of Bifidobacterium kashiwanohense that utilizes both milk- and plant-derived oligosaccharides.</title>
        <authorList>
            <person name="Orihara K."/>
            <person name="Yahagi K."/>
            <person name="Saito Y."/>
            <person name="Watanabe Y."/>
            <person name="Sasai T."/>
            <person name="Hara T."/>
            <person name="Tsukuda N."/>
            <person name="Oki K."/>
            <person name="Fujimoto J."/>
            <person name="Matsuki T."/>
        </authorList>
    </citation>
    <scope>NUCLEOTIDE SEQUENCE</scope>
    <source>
        <strain evidence="11">YIT 13057</strain>
        <strain evidence="10">YIT 13062</strain>
    </source>
</reference>
<gene>
    <name evidence="8 10" type="primary">rpsN</name>
    <name evidence="11" type="ORF">OB936_03115</name>
    <name evidence="10" type="ORF">OB951_04170</name>
</gene>
<dbReference type="PANTHER" id="PTHR19836">
    <property type="entry name" value="30S RIBOSOMAL PROTEIN S14"/>
    <property type="match status" value="1"/>
</dbReference>
<evidence type="ECO:0000313" key="11">
    <source>
        <dbReference type="EMBL" id="MDH7899208.1"/>
    </source>
</evidence>
<dbReference type="SUPFAM" id="SSF57716">
    <property type="entry name" value="Glucocorticoid receptor-like (DNA-binding domain)"/>
    <property type="match status" value="1"/>
</dbReference>
<dbReference type="NCBIfam" id="NF006477">
    <property type="entry name" value="PRK08881.1"/>
    <property type="match status" value="1"/>
</dbReference>
<dbReference type="GO" id="GO:0019843">
    <property type="term" value="F:rRNA binding"/>
    <property type="evidence" value="ECO:0007669"/>
    <property type="project" value="UniProtKB-UniRule"/>
</dbReference>
<dbReference type="Pfam" id="PF00253">
    <property type="entry name" value="Ribosomal_S14"/>
    <property type="match status" value="1"/>
</dbReference>
<evidence type="ECO:0000256" key="5">
    <source>
        <dbReference type="ARBA" id="ARBA00023274"/>
    </source>
</evidence>
<dbReference type="EMBL" id="JAOPMH010000003">
    <property type="protein sequence ID" value="MDH7889800.1"/>
    <property type="molecule type" value="Genomic_DNA"/>
</dbReference>
<dbReference type="InterPro" id="IPR023036">
    <property type="entry name" value="Ribosomal_uS14_bac/plastid"/>
</dbReference>
<dbReference type="Proteomes" id="UP001157379">
    <property type="component" value="Unassembled WGS sequence"/>
</dbReference>
<feature type="region of interest" description="Disordered" evidence="9">
    <location>
        <begin position="22"/>
        <end position="67"/>
    </location>
</feature>
<dbReference type="PANTHER" id="PTHR19836:SF19">
    <property type="entry name" value="SMALL RIBOSOMAL SUBUNIT PROTEIN US14M"/>
    <property type="match status" value="1"/>
</dbReference>
<organism evidence="10 12">
    <name type="scientific">Bifidobacterium catenulatum subsp. kashiwanohense</name>
    <dbReference type="NCBI Taxonomy" id="630129"/>
    <lineage>
        <taxon>Bacteria</taxon>
        <taxon>Bacillati</taxon>
        <taxon>Actinomycetota</taxon>
        <taxon>Actinomycetes</taxon>
        <taxon>Bifidobacteriales</taxon>
        <taxon>Bifidobacteriaceae</taxon>
        <taxon>Bifidobacterium</taxon>
    </lineage>
</organism>
<keyword evidence="4 8" id="KW-0689">Ribosomal protein</keyword>
<dbReference type="GO" id="GO:0015935">
    <property type="term" value="C:small ribosomal subunit"/>
    <property type="evidence" value="ECO:0007669"/>
    <property type="project" value="TreeGrafter"/>
</dbReference>
<protein>
    <recommendedName>
        <fullName evidence="6 8">Small ribosomal subunit protein uS14</fullName>
    </recommendedName>
</protein>
<accession>A0AA43P7K8</accession>
<keyword evidence="8" id="KW-0694">RNA-binding</keyword>
<comment type="similarity">
    <text evidence="2 8">Belongs to the universal ribosomal protein uS14 family.</text>
</comment>
<dbReference type="FunFam" id="1.10.287.1480:FF:000001">
    <property type="entry name" value="30S ribosomal protein S14"/>
    <property type="match status" value="1"/>
</dbReference>
<dbReference type="AlphaFoldDB" id="A0AA43P7K8"/>
<dbReference type="Proteomes" id="UP001161916">
    <property type="component" value="Unassembled WGS sequence"/>
</dbReference>
<dbReference type="GO" id="GO:0003735">
    <property type="term" value="F:structural constituent of ribosome"/>
    <property type="evidence" value="ECO:0007669"/>
    <property type="project" value="InterPro"/>
</dbReference>
<dbReference type="Gene3D" id="1.10.287.1480">
    <property type="match status" value="1"/>
</dbReference>
<dbReference type="RefSeq" id="WP_033501356.1">
    <property type="nucleotide sequence ID" value="NZ_JAOPLX010000006.1"/>
</dbReference>
<keyword evidence="5 8" id="KW-0687">Ribonucleoprotein</keyword>
<evidence type="ECO:0000313" key="10">
    <source>
        <dbReference type="EMBL" id="MDH7889800.1"/>
    </source>
</evidence>
<sequence length="101" mass="11707">MAKTSKIVKQRQRELTVAKYAERRLKHKEDSVNSHLSQEERDEAMRKLHALPRNASPTRLRNRDAIDGRPRGYVGKFGLSRINFREKAHKGELPGVTKSSW</sequence>
<evidence type="ECO:0000256" key="7">
    <source>
        <dbReference type="ARBA" id="ARBA00047110"/>
    </source>
</evidence>
<dbReference type="GO" id="GO:0005737">
    <property type="term" value="C:cytoplasm"/>
    <property type="evidence" value="ECO:0007669"/>
    <property type="project" value="UniProtKB-ARBA"/>
</dbReference>
<dbReference type="InterPro" id="IPR001209">
    <property type="entry name" value="Ribosomal_uS14"/>
</dbReference>
<evidence type="ECO:0000313" key="12">
    <source>
        <dbReference type="Proteomes" id="UP001161916"/>
    </source>
</evidence>
<dbReference type="EMBL" id="JAOPMD010000006">
    <property type="protein sequence ID" value="MDH7899208.1"/>
    <property type="molecule type" value="Genomic_DNA"/>
</dbReference>
<evidence type="ECO:0000256" key="8">
    <source>
        <dbReference type="HAMAP-Rule" id="MF_00537"/>
    </source>
</evidence>
<name>A0AA43P7K8_9BIFI</name>
<dbReference type="GO" id="GO:0006412">
    <property type="term" value="P:translation"/>
    <property type="evidence" value="ECO:0007669"/>
    <property type="project" value="UniProtKB-UniRule"/>
</dbReference>
<comment type="caution">
    <text evidence="10">The sequence shown here is derived from an EMBL/GenBank/DDBJ whole genome shotgun (WGS) entry which is preliminary data.</text>
</comment>
<evidence type="ECO:0000256" key="1">
    <source>
        <dbReference type="ARBA" id="ARBA00003686"/>
    </source>
</evidence>
<keyword evidence="3 8" id="KW-0699">rRNA-binding</keyword>